<evidence type="ECO:0000313" key="4">
    <source>
        <dbReference type="EMBL" id="GAX78609.1"/>
    </source>
</evidence>
<reference evidence="4 5" key="1">
    <citation type="submission" date="2017-08" db="EMBL/GenBank/DDBJ databases">
        <title>Acidophilic green algal genome provides insights into adaptation to an acidic environment.</title>
        <authorList>
            <person name="Hirooka S."/>
            <person name="Hirose Y."/>
            <person name="Kanesaki Y."/>
            <person name="Higuchi S."/>
            <person name="Fujiwara T."/>
            <person name="Onuma R."/>
            <person name="Era A."/>
            <person name="Ohbayashi R."/>
            <person name="Uzuka A."/>
            <person name="Nozaki H."/>
            <person name="Yoshikawa H."/>
            <person name="Miyagishima S.Y."/>
        </authorList>
    </citation>
    <scope>NUCLEOTIDE SEQUENCE [LARGE SCALE GENOMIC DNA]</scope>
    <source>
        <strain evidence="4 5">NIES-2499</strain>
    </source>
</reference>
<protein>
    <recommendedName>
        <fullName evidence="6">mTERF domain-containing protein, mitochondrial</fullName>
    </recommendedName>
</protein>
<comment type="caution">
    <text evidence="4">The sequence shown here is derived from an EMBL/GenBank/DDBJ whole genome shotgun (WGS) entry which is preliminary data.</text>
</comment>
<keyword evidence="2" id="KW-0806">Transcription termination</keyword>
<dbReference type="InterPro" id="IPR003690">
    <property type="entry name" value="MTERF"/>
</dbReference>
<sequence>MLMTVRTCFSFSRFTPVINNSTCVFHYQRCYQKTPVNYPKFHSHNFFQQASGPTDAVPETLLADPVADLLDEVLCIQPEQYLEVICKHGGTALEAKDVSAALSVLMSLCSRERVKQLILSHPELLKLGFELPGWLDFLTSYGVRSSDFLKLLSTNTTLFTMGSLYNAGLVIMELMRLGLTHRDLSSSIVPKCASVLGLDVEGDIKPTLLWLEHELKVEQQAQRAALLTKCPQILTRPVRSVLPDRISYLEGLGLSREQVRDITLEVTSLLILDPEPQVKPAMVFLTQTCALQMKEAVQVAISCPQVFCLSLKNLQRKWDFLNTVIQPNSNSEAILAYPSYFSLSLLNEIGPRVQFMQLRHSKASKGQVQGISTLPAFSSISGLELLLSCSVQDYCSMLGVVPEEYMLFRYKWQVTDGTAWSGMITVVPYLSGESSW</sequence>
<evidence type="ECO:0000313" key="5">
    <source>
        <dbReference type="Proteomes" id="UP000232323"/>
    </source>
</evidence>
<keyword evidence="2" id="KW-0804">Transcription</keyword>
<proteinExistence type="inferred from homology"/>
<dbReference type="EMBL" id="BEGY01000034">
    <property type="protein sequence ID" value="GAX78609.1"/>
    <property type="molecule type" value="Genomic_DNA"/>
</dbReference>
<dbReference type="AlphaFoldDB" id="A0A250X6R7"/>
<dbReference type="Gene3D" id="1.25.70.10">
    <property type="entry name" value="Transcription termination factor 3, mitochondrial"/>
    <property type="match status" value="1"/>
</dbReference>
<keyword evidence="2" id="KW-0805">Transcription regulation</keyword>
<dbReference type="Proteomes" id="UP000232323">
    <property type="component" value="Unassembled WGS sequence"/>
</dbReference>
<evidence type="ECO:0000256" key="3">
    <source>
        <dbReference type="ARBA" id="ARBA00022946"/>
    </source>
</evidence>
<dbReference type="Pfam" id="PF02536">
    <property type="entry name" value="mTERF"/>
    <property type="match status" value="1"/>
</dbReference>
<keyword evidence="5" id="KW-1185">Reference proteome</keyword>
<dbReference type="SMART" id="SM00733">
    <property type="entry name" value="Mterf"/>
    <property type="match status" value="4"/>
</dbReference>
<dbReference type="OrthoDB" id="637682at2759"/>
<dbReference type="GO" id="GO:0003676">
    <property type="term" value="F:nucleic acid binding"/>
    <property type="evidence" value="ECO:0007669"/>
    <property type="project" value="InterPro"/>
</dbReference>
<dbReference type="GO" id="GO:0006353">
    <property type="term" value="P:DNA-templated transcription termination"/>
    <property type="evidence" value="ECO:0007669"/>
    <property type="project" value="UniProtKB-KW"/>
</dbReference>
<accession>A0A250X6R7</accession>
<dbReference type="PANTHER" id="PTHR13068">
    <property type="entry name" value="CGI-12 PROTEIN-RELATED"/>
    <property type="match status" value="1"/>
</dbReference>
<dbReference type="InterPro" id="IPR038538">
    <property type="entry name" value="MTERF_sf"/>
</dbReference>
<evidence type="ECO:0008006" key="6">
    <source>
        <dbReference type="Google" id="ProtNLM"/>
    </source>
</evidence>
<dbReference type="PANTHER" id="PTHR13068:SF219">
    <property type="entry name" value="MITOCHONDRIAL TRANSCRIPTION TERMINATION FACTOR FAMILY PROTEIN"/>
    <property type="match status" value="1"/>
</dbReference>
<gene>
    <name evidence="4" type="ORF">CEUSTIGMA_g6048.t1</name>
</gene>
<dbReference type="STRING" id="1157962.A0A250X6R7"/>
<keyword evidence="3" id="KW-0809">Transit peptide</keyword>
<name>A0A250X6R7_9CHLO</name>
<evidence type="ECO:0000256" key="1">
    <source>
        <dbReference type="ARBA" id="ARBA00007692"/>
    </source>
</evidence>
<comment type="similarity">
    <text evidence="1">Belongs to the mTERF family.</text>
</comment>
<organism evidence="4 5">
    <name type="scientific">Chlamydomonas eustigma</name>
    <dbReference type="NCBI Taxonomy" id="1157962"/>
    <lineage>
        <taxon>Eukaryota</taxon>
        <taxon>Viridiplantae</taxon>
        <taxon>Chlorophyta</taxon>
        <taxon>core chlorophytes</taxon>
        <taxon>Chlorophyceae</taxon>
        <taxon>CS clade</taxon>
        <taxon>Chlamydomonadales</taxon>
        <taxon>Chlamydomonadaceae</taxon>
        <taxon>Chlamydomonas</taxon>
    </lineage>
</organism>
<evidence type="ECO:0000256" key="2">
    <source>
        <dbReference type="ARBA" id="ARBA00022472"/>
    </source>
</evidence>